<protein>
    <submittedName>
        <fullName evidence="2">Helix-turn-helix transcriptional regulator</fullName>
    </submittedName>
</protein>
<organism evidence="2 3">
    <name type="scientific">Rhodococcus baikonurensis</name>
    <dbReference type="NCBI Taxonomy" id="172041"/>
    <lineage>
        <taxon>Bacteria</taxon>
        <taxon>Bacillati</taxon>
        <taxon>Actinomycetota</taxon>
        <taxon>Actinomycetes</taxon>
        <taxon>Mycobacteriales</taxon>
        <taxon>Nocardiaceae</taxon>
        <taxon>Rhodococcus</taxon>
        <taxon>Rhodococcus erythropolis group</taxon>
    </lineage>
</organism>
<dbReference type="RefSeq" id="WP_378375763.1">
    <property type="nucleotide sequence ID" value="NZ_JBHMAS010000064.1"/>
</dbReference>
<dbReference type="InterPro" id="IPR009061">
    <property type="entry name" value="DNA-bd_dom_put_sf"/>
</dbReference>
<comment type="caution">
    <text evidence="2">The sequence shown here is derived from an EMBL/GenBank/DDBJ whole genome shotgun (WGS) entry which is preliminary data.</text>
</comment>
<dbReference type="EMBL" id="JBHMAS010000064">
    <property type="protein sequence ID" value="MFB9783005.1"/>
    <property type="molecule type" value="Genomic_DNA"/>
</dbReference>
<dbReference type="Proteomes" id="UP001589587">
    <property type="component" value="Unassembled WGS sequence"/>
</dbReference>
<evidence type="ECO:0000259" key="1">
    <source>
        <dbReference type="Pfam" id="PF12728"/>
    </source>
</evidence>
<proteinExistence type="predicted"/>
<keyword evidence="3" id="KW-1185">Reference proteome</keyword>
<feature type="domain" description="Helix-turn-helix" evidence="1">
    <location>
        <begin position="21"/>
        <end position="72"/>
    </location>
</feature>
<gene>
    <name evidence="2" type="ORF">ACFFQ6_25195</name>
</gene>
<dbReference type="SUPFAM" id="SSF46955">
    <property type="entry name" value="Putative DNA-binding domain"/>
    <property type="match status" value="1"/>
</dbReference>
<name>A0ABV5XKN2_9NOCA</name>
<accession>A0ABV5XKN2</accession>
<reference evidence="2 3" key="1">
    <citation type="submission" date="2024-09" db="EMBL/GenBank/DDBJ databases">
        <authorList>
            <person name="Sun Q."/>
            <person name="Mori K."/>
        </authorList>
    </citation>
    <scope>NUCLEOTIDE SEQUENCE [LARGE SCALE GENOMIC DNA]</scope>
    <source>
        <strain evidence="2 3">JCM 11411</strain>
    </source>
</reference>
<sequence>MTDSQSSGPMSRSLVRDVEQYLSTKQVSDRIGIPVSTLRYYRSKGIGPESHVQGRARVVYKLSKLQEWLTAQESNQVRGGVA</sequence>
<dbReference type="InterPro" id="IPR041657">
    <property type="entry name" value="HTH_17"/>
</dbReference>
<dbReference type="Gene3D" id="1.10.1660.10">
    <property type="match status" value="1"/>
</dbReference>
<dbReference type="Pfam" id="PF12728">
    <property type="entry name" value="HTH_17"/>
    <property type="match status" value="1"/>
</dbReference>
<evidence type="ECO:0000313" key="3">
    <source>
        <dbReference type="Proteomes" id="UP001589587"/>
    </source>
</evidence>
<evidence type="ECO:0000313" key="2">
    <source>
        <dbReference type="EMBL" id="MFB9783005.1"/>
    </source>
</evidence>